<dbReference type="InterPro" id="IPR045291">
    <property type="entry name" value="Complex1_LYR_LYRM9"/>
</dbReference>
<dbReference type="PANTHER" id="PTHR47061:SF1">
    <property type="entry name" value="LYR MOTIF-CONTAINING PROTEIN 9"/>
    <property type="match status" value="1"/>
</dbReference>
<dbReference type="Pfam" id="PF05347">
    <property type="entry name" value="Complex1_LYR"/>
    <property type="match status" value="1"/>
</dbReference>
<name>A0A150GDR5_GONPE</name>
<dbReference type="AlphaFoldDB" id="A0A150GDR5"/>
<accession>A0A150GDR5</accession>
<dbReference type="Proteomes" id="UP000075714">
    <property type="component" value="Unassembled WGS sequence"/>
</dbReference>
<dbReference type="EMBL" id="LSYV01000034">
    <property type="protein sequence ID" value="KXZ47735.1"/>
    <property type="molecule type" value="Genomic_DNA"/>
</dbReference>
<dbReference type="OrthoDB" id="533463at2759"/>
<feature type="domain" description="Complex 1 LYR protein" evidence="3">
    <location>
        <begin position="6"/>
        <end position="61"/>
    </location>
</feature>
<gene>
    <name evidence="4" type="ORF">GPECTOR_33g617</name>
</gene>
<proteinExistence type="inferred from homology"/>
<protein>
    <recommendedName>
        <fullName evidence="2">LYR motif-containing protein 9</fullName>
    </recommendedName>
</protein>
<organism evidence="4 5">
    <name type="scientific">Gonium pectorale</name>
    <name type="common">Green alga</name>
    <dbReference type="NCBI Taxonomy" id="33097"/>
    <lineage>
        <taxon>Eukaryota</taxon>
        <taxon>Viridiplantae</taxon>
        <taxon>Chlorophyta</taxon>
        <taxon>core chlorophytes</taxon>
        <taxon>Chlorophyceae</taxon>
        <taxon>CS clade</taxon>
        <taxon>Chlamydomonadales</taxon>
        <taxon>Volvocaceae</taxon>
        <taxon>Gonium</taxon>
    </lineage>
</organism>
<evidence type="ECO:0000256" key="2">
    <source>
        <dbReference type="ARBA" id="ARBA00026234"/>
    </source>
</evidence>
<evidence type="ECO:0000256" key="1">
    <source>
        <dbReference type="ARBA" id="ARBA00025757"/>
    </source>
</evidence>
<evidence type="ECO:0000259" key="3">
    <source>
        <dbReference type="Pfam" id="PF05347"/>
    </source>
</evidence>
<dbReference type="CDD" id="cd20269">
    <property type="entry name" value="Complex1_LYR_LYRM9"/>
    <property type="match status" value="1"/>
</dbReference>
<dbReference type="PANTHER" id="PTHR47061">
    <property type="entry name" value="LYR MOTIF-CONTAINING PROTEIN 9"/>
    <property type="match status" value="1"/>
</dbReference>
<sequence length="70" mass="8475">MSAPSTALALYRELLRQTKSLPKSTQTYYRHHIRQHYNSHRDEADPERVQHMLERARQDAQWILRKYAPK</sequence>
<evidence type="ECO:0000313" key="4">
    <source>
        <dbReference type="EMBL" id="KXZ47735.1"/>
    </source>
</evidence>
<dbReference type="InterPro" id="IPR052151">
    <property type="entry name" value="Complex_I_LYR"/>
</dbReference>
<reference evidence="5" key="1">
    <citation type="journal article" date="2016" name="Nat. Commun.">
        <title>The Gonium pectorale genome demonstrates co-option of cell cycle regulation during the evolution of multicellularity.</title>
        <authorList>
            <person name="Hanschen E.R."/>
            <person name="Marriage T.N."/>
            <person name="Ferris P.J."/>
            <person name="Hamaji T."/>
            <person name="Toyoda A."/>
            <person name="Fujiyama A."/>
            <person name="Neme R."/>
            <person name="Noguchi H."/>
            <person name="Minakuchi Y."/>
            <person name="Suzuki M."/>
            <person name="Kawai-Toyooka H."/>
            <person name="Smith D.R."/>
            <person name="Sparks H."/>
            <person name="Anderson J."/>
            <person name="Bakaric R."/>
            <person name="Luria V."/>
            <person name="Karger A."/>
            <person name="Kirschner M.W."/>
            <person name="Durand P.M."/>
            <person name="Michod R.E."/>
            <person name="Nozaki H."/>
            <person name="Olson B.J."/>
        </authorList>
    </citation>
    <scope>NUCLEOTIDE SEQUENCE [LARGE SCALE GENOMIC DNA]</scope>
    <source>
        <strain evidence="5">NIES-2863</strain>
    </source>
</reference>
<comment type="similarity">
    <text evidence="1">Belongs to the complex I LYR family. LYRM9 subfamily.</text>
</comment>
<dbReference type="STRING" id="33097.A0A150GDR5"/>
<comment type="caution">
    <text evidence="4">The sequence shown here is derived from an EMBL/GenBank/DDBJ whole genome shotgun (WGS) entry which is preliminary data.</text>
</comment>
<keyword evidence="5" id="KW-1185">Reference proteome</keyword>
<dbReference type="InterPro" id="IPR008011">
    <property type="entry name" value="Complex1_LYR_dom"/>
</dbReference>
<evidence type="ECO:0000313" key="5">
    <source>
        <dbReference type="Proteomes" id="UP000075714"/>
    </source>
</evidence>